<name>S4Y9D6_SORCE</name>
<proteinExistence type="predicted"/>
<dbReference type="EMBL" id="CP003969">
    <property type="protein sequence ID" value="AGP39428.1"/>
    <property type="molecule type" value="Genomic_DNA"/>
</dbReference>
<accession>S4Y9D6</accession>
<reference evidence="1 2" key="1">
    <citation type="journal article" date="2013" name="Sci. Rep.">
        <title>Extraordinary expansion of a Sorangium cellulosum genome from an alkaline milieu.</title>
        <authorList>
            <person name="Han K."/>
            <person name="Li Z.F."/>
            <person name="Peng R."/>
            <person name="Zhu L.P."/>
            <person name="Zhou T."/>
            <person name="Wang L.G."/>
            <person name="Li S.G."/>
            <person name="Zhang X.B."/>
            <person name="Hu W."/>
            <person name="Wu Z.H."/>
            <person name="Qin N."/>
            <person name="Li Y.Z."/>
        </authorList>
    </citation>
    <scope>NUCLEOTIDE SEQUENCE [LARGE SCALE GENOMIC DNA]</scope>
    <source>
        <strain evidence="1 2">So0157-2</strain>
    </source>
</reference>
<dbReference type="RefSeq" id="WP_020739102.1">
    <property type="nucleotide sequence ID" value="NC_021658.1"/>
</dbReference>
<dbReference type="PATRIC" id="fig|1254432.3.peg.8174"/>
<protein>
    <submittedName>
        <fullName evidence="1">Uncharacterized protein</fullName>
    </submittedName>
</protein>
<sequence>MQAVFYLDGPGVTRSTLDIEGQPLAITDVRGNQAMQHRFGLGGQLLYQNSNDGGERRMLAGATEQRLRAWNGRGFAYRSSYDVLRRPTHEHVQLVLPPGLDDAPAPRIEHAA</sequence>
<dbReference type="HOGENOM" id="CLU_2144196_0_0_7"/>
<dbReference type="Proteomes" id="UP000014803">
    <property type="component" value="Chromosome"/>
</dbReference>
<dbReference type="Gene3D" id="2.180.10.10">
    <property type="entry name" value="RHS repeat-associated core"/>
    <property type="match status" value="1"/>
</dbReference>
<dbReference type="eggNOG" id="COG3209">
    <property type="taxonomic scope" value="Bacteria"/>
</dbReference>
<dbReference type="AlphaFoldDB" id="S4Y9D6"/>
<dbReference type="KEGG" id="scu:SCE1572_36065"/>
<evidence type="ECO:0000313" key="2">
    <source>
        <dbReference type="Proteomes" id="UP000014803"/>
    </source>
</evidence>
<evidence type="ECO:0000313" key="1">
    <source>
        <dbReference type="EMBL" id="AGP39428.1"/>
    </source>
</evidence>
<gene>
    <name evidence="1" type="ORF">SCE1572_36065</name>
</gene>
<dbReference type="OrthoDB" id="9757552at2"/>
<dbReference type="STRING" id="1254432.SCE1572_36065"/>
<organism evidence="1 2">
    <name type="scientific">Sorangium cellulosum So0157-2</name>
    <dbReference type="NCBI Taxonomy" id="1254432"/>
    <lineage>
        <taxon>Bacteria</taxon>
        <taxon>Pseudomonadati</taxon>
        <taxon>Myxococcota</taxon>
        <taxon>Polyangia</taxon>
        <taxon>Polyangiales</taxon>
        <taxon>Polyangiaceae</taxon>
        <taxon>Sorangium</taxon>
    </lineage>
</organism>